<dbReference type="PANTHER" id="PTHR10788">
    <property type="entry name" value="TREHALOSE-6-PHOSPHATE SYNTHASE"/>
    <property type="match status" value="1"/>
</dbReference>
<dbReference type="InterPro" id="IPR006380">
    <property type="entry name" value="SPP-like_dom"/>
</dbReference>
<name>A0ABQ0W484_9SPHI</name>
<sequence length="758" mass="86253">MMLLATDLDGTFLGGSMEDRLKLYQIIKGNRDIQLVFVTGRGLESVIPLLNDPTIPTPHFIIADVGATICEGATLTTIDSIQHEIESNWPSVYELQGDFSEIPGLVYQRVPQQRRCSYYYDASTDLVKVRAIAEGRNCDVVTSLGKYLDILPKGVNKGSSLKKLVAHLGVPENKVLVAGDTLNDLSMFHTGFLGVAVGESETALLDATEDLLNVYQARLPGAGGILECMEKIESFAPFVDNFIEEPLLRQSSKDRQLVMVYHRLPFEKIMVEGSMKNVPPQSPNGIIPSLLGLFEKGRPGIWIGEEVDLGEGNQDVRQKVDIDKYPNLDVSAISLSQKDIDKFYRVFSKEAFWPTIFSFVDKAKFNHLDWAHYLKINKLFAQRIAKEAEPEALVWIHEYNLWMVPSFLKMMRPDLKIGFFHHTAFPAADIFNTIPWRREIIGSLLMCDFISFHIPRYVENFIDVLRSHTPFKRMRSVNVSKQFLTYSMALGVEEMTKIISVDGRTIRLGAQPVGVNYELIESLITKEGIAQRIEKYRAEAENKDMKRIVSIERMDYVKGPLEKILAFGEFLKEYPEFRGKVELINVCTPPSKGMRIYDKIRDQVNQAVGEINGRYATLDWTPIQYFFQALPFEEVLVQYALADVAWITPLRDGLNLVSKEFVATQGILNQSGVLVLSEFAGASVELPYCVPTNPYDRRSMIESLHQALTMPEEEALLRIKRSLQQIKHYDVHYWGEDFVRELETSNYTNQVKDQNKRM</sequence>
<evidence type="ECO:0000259" key="2">
    <source>
        <dbReference type="Pfam" id="PF05116"/>
    </source>
</evidence>
<dbReference type="Pfam" id="PF00982">
    <property type="entry name" value="Glyco_transf_20"/>
    <property type="match status" value="1"/>
</dbReference>
<accession>A0ABQ0W484</accession>
<dbReference type="NCBIfam" id="TIGR01484">
    <property type="entry name" value="HAD-SF-IIB"/>
    <property type="match status" value="1"/>
</dbReference>
<protein>
    <submittedName>
        <fullName evidence="3">Alpha,alpha-trehalose-phosphate synthase</fullName>
    </submittedName>
</protein>
<dbReference type="SFLD" id="SFLDG01141">
    <property type="entry name" value="C2.B.1:_Sucrose_Phosphatase_Li"/>
    <property type="match status" value="1"/>
</dbReference>
<dbReference type="Pfam" id="PF05116">
    <property type="entry name" value="S6PP"/>
    <property type="match status" value="1"/>
</dbReference>
<dbReference type="PANTHER" id="PTHR10788:SF106">
    <property type="entry name" value="BCDNA.GH08860"/>
    <property type="match status" value="1"/>
</dbReference>
<evidence type="ECO:0000313" key="4">
    <source>
        <dbReference type="Proteomes" id="UP000321676"/>
    </source>
</evidence>
<dbReference type="Gene3D" id="3.40.50.2000">
    <property type="entry name" value="Glycogen Phosphorylase B"/>
    <property type="match status" value="2"/>
</dbReference>
<dbReference type="Proteomes" id="UP000321676">
    <property type="component" value="Unassembled WGS sequence"/>
</dbReference>
<dbReference type="Gene3D" id="3.90.1070.10">
    <property type="match status" value="1"/>
</dbReference>
<dbReference type="EMBL" id="BJXH01000003">
    <property type="protein sequence ID" value="GEM67090.1"/>
    <property type="molecule type" value="Genomic_DNA"/>
</dbReference>
<reference evidence="3 4" key="1">
    <citation type="submission" date="2019-07" db="EMBL/GenBank/DDBJ databases">
        <title>Whole genome shotgun sequence of Sphingobacterium mizutaii NBRC 14946.</title>
        <authorList>
            <person name="Hosoyama A."/>
            <person name="Uohara A."/>
            <person name="Ohji S."/>
            <person name="Ichikawa N."/>
        </authorList>
    </citation>
    <scope>NUCLEOTIDE SEQUENCE [LARGE SCALE GENOMIC DNA]</scope>
    <source>
        <strain evidence="3 4">NBRC 14946</strain>
    </source>
</reference>
<comment type="similarity">
    <text evidence="1">Belongs to the glycosyltransferase 20 family.</text>
</comment>
<dbReference type="NCBIfam" id="TIGR02398">
    <property type="entry name" value="gluc_glyc_Psyn"/>
    <property type="match status" value="1"/>
</dbReference>
<dbReference type="Gene3D" id="3.40.50.1000">
    <property type="entry name" value="HAD superfamily/HAD-like"/>
    <property type="match status" value="1"/>
</dbReference>
<dbReference type="SFLD" id="SFLDS00003">
    <property type="entry name" value="Haloacid_Dehalogenase"/>
    <property type="match status" value="1"/>
</dbReference>
<gene>
    <name evidence="3" type="ORF">SMI01S_06960</name>
</gene>
<dbReference type="SUPFAM" id="SSF56784">
    <property type="entry name" value="HAD-like"/>
    <property type="match status" value="1"/>
</dbReference>
<dbReference type="InterPro" id="IPR012764">
    <property type="entry name" value="Gluc_glyc_Psyn"/>
</dbReference>
<keyword evidence="4" id="KW-1185">Reference proteome</keyword>
<evidence type="ECO:0000256" key="1">
    <source>
        <dbReference type="ARBA" id="ARBA00008799"/>
    </source>
</evidence>
<proteinExistence type="inferred from homology"/>
<dbReference type="InterPro" id="IPR006379">
    <property type="entry name" value="HAD-SF_hydro_IIB"/>
</dbReference>
<dbReference type="SFLD" id="SFLDG01140">
    <property type="entry name" value="C2.B:_Phosphomannomutase_and_P"/>
    <property type="match status" value="1"/>
</dbReference>
<dbReference type="InterPro" id="IPR036412">
    <property type="entry name" value="HAD-like_sf"/>
</dbReference>
<dbReference type="InterPro" id="IPR023214">
    <property type="entry name" value="HAD_sf"/>
</dbReference>
<feature type="domain" description="Sucrose phosphatase-like" evidence="2">
    <location>
        <begin position="2"/>
        <end position="230"/>
    </location>
</feature>
<organism evidence="3 4">
    <name type="scientific">Sphingobacterium mizutaii NBRC 14946 = DSM 11724</name>
    <dbReference type="NCBI Taxonomy" id="1220576"/>
    <lineage>
        <taxon>Bacteria</taxon>
        <taxon>Pseudomonadati</taxon>
        <taxon>Bacteroidota</taxon>
        <taxon>Sphingobacteriia</taxon>
        <taxon>Sphingobacteriales</taxon>
        <taxon>Sphingobacteriaceae</taxon>
        <taxon>Sphingobacterium</taxon>
    </lineage>
</organism>
<dbReference type="InterPro" id="IPR001830">
    <property type="entry name" value="Glyco_trans_20"/>
</dbReference>
<dbReference type="SUPFAM" id="SSF53756">
    <property type="entry name" value="UDP-Glycosyltransferase/glycogen phosphorylase"/>
    <property type="match status" value="1"/>
</dbReference>
<comment type="caution">
    <text evidence="3">The sequence shown here is derived from an EMBL/GenBank/DDBJ whole genome shotgun (WGS) entry which is preliminary data.</text>
</comment>
<dbReference type="CDD" id="cd03788">
    <property type="entry name" value="GT20_TPS"/>
    <property type="match status" value="1"/>
</dbReference>
<evidence type="ECO:0000313" key="3">
    <source>
        <dbReference type="EMBL" id="GEM67090.1"/>
    </source>
</evidence>
<dbReference type="RefSeq" id="WP_236736442.1">
    <property type="nucleotide sequence ID" value="NZ_BJXH01000003.1"/>
</dbReference>